<keyword evidence="9" id="KW-0786">Thiamine pyrophosphate</keyword>
<evidence type="ECO:0000256" key="3">
    <source>
        <dbReference type="ARBA" id="ARBA00001966"/>
    </source>
</evidence>
<dbReference type="RefSeq" id="WP_324668361.1">
    <property type="nucleotide sequence ID" value="NZ_CP141614.1"/>
</dbReference>
<dbReference type="SUPFAM" id="SSF52518">
    <property type="entry name" value="Thiamin diphosphate-binding fold (THDP-binding)"/>
    <property type="match status" value="1"/>
</dbReference>
<comment type="cofactor">
    <cofactor evidence="3">
        <name>[4Fe-4S] cluster</name>
        <dbReference type="ChEBI" id="CHEBI:49883"/>
    </cofactor>
</comment>
<evidence type="ECO:0000259" key="11">
    <source>
        <dbReference type="Pfam" id="PF12367"/>
    </source>
</evidence>
<evidence type="ECO:0000256" key="7">
    <source>
        <dbReference type="ARBA" id="ARBA00023004"/>
    </source>
</evidence>
<keyword evidence="4" id="KW-0479">Metal-binding</keyword>
<dbReference type="Pfam" id="PF02775">
    <property type="entry name" value="TPP_enzyme_C"/>
    <property type="match status" value="1"/>
</dbReference>
<dbReference type="PANTHER" id="PTHR48084:SF4">
    <property type="entry name" value="2-OXOGLUTARATE OXIDOREDUCTASE SUBUNIT KORB"/>
    <property type="match status" value="1"/>
</dbReference>
<keyword evidence="5" id="KW-0460">Magnesium</keyword>
<dbReference type="CDD" id="cd03375">
    <property type="entry name" value="TPP_OGFOR"/>
    <property type="match status" value="1"/>
</dbReference>
<evidence type="ECO:0000256" key="6">
    <source>
        <dbReference type="ARBA" id="ARBA00023002"/>
    </source>
</evidence>
<sequence>MSTVKSSALPRLQDGVRMTPADYKGIKPIWCPGCGDYGILNALIQVLARNQVDPARLAIVSGIGCSGRFPAFVKSYGFHGVHGRVLPVATGLKLARPDMTVVAVGGDGDGLAIGMGHLPHAIRRNVDITYLLFDNHIYGLTKGQPSPTTEVGHKTHASPFGVSEYPINPLALALVAGATFVARGFSSHTRHLADLIEAALEHRGFSFVQIMTPCVTFYDTYKQWKQQAWELGEDHDPSDFQAALRLATEAEGMPIGIFYRVERPTLMDRLAAGAKDAVRLQSGTRYDREADARQIDALLQRYR</sequence>
<protein>
    <submittedName>
        <fullName evidence="12">2-oxoacid:ferredoxin oxidoreductase subunit beta</fullName>
    </submittedName>
</protein>
<evidence type="ECO:0000259" key="10">
    <source>
        <dbReference type="Pfam" id="PF02775"/>
    </source>
</evidence>
<keyword evidence="7" id="KW-0408">Iron</keyword>
<keyword evidence="6" id="KW-0560">Oxidoreductase</keyword>
<dbReference type="EMBL" id="CP141614">
    <property type="protein sequence ID" value="WRP14071.1"/>
    <property type="molecule type" value="Genomic_DNA"/>
</dbReference>
<dbReference type="NCBIfam" id="TIGR02177">
    <property type="entry name" value="PorB_KorB"/>
    <property type="match status" value="1"/>
</dbReference>
<proteinExistence type="predicted"/>
<dbReference type="InterPro" id="IPR029061">
    <property type="entry name" value="THDP-binding"/>
</dbReference>
<reference evidence="13" key="1">
    <citation type="submission" date="2023-12" db="EMBL/GenBank/DDBJ databases">
        <title>Novel isolates from deep terrestrial aquifers shed light on the physiology and ecology of the class Limnochordia.</title>
        <authorList>
            <person name="Karnachuk O.V."/>
            <person name="Lukina A.P."/>
            <person name="Avakyan M.R."/>
            <person name="Kadnikov V."/>
            <person name="Begmatov S."/>
            <person name="Beletsky A.V."/>
            <person name="Mardanov A.V."/>
            <person name="Ravin N.V."/>
        </authorList>
    </citation>
    <scope>NUCLEOTIDE SEQUENCE [LARGE SCALE GENOMIC DNA]</scope>
    <source>
        <strain evidence="13">LN</strain>
    </source>
</reference>
<name>A0ABZ1BNR6_9FIRM</name>
<accession>A0ABZ1BNR6</accession>
<evidence type="ECO:0000256" key="1">
    <source>
        <dbReference type="ARBA" id="ARBA00001946"/>
    </source>
</evidence>
<evidence type="ECO:0000313" key="13">
    <source>
        <dbReference type="Proteomes" id="UP001333102"/>
    </source>
</evidence>
<comment type="cofactor">
    <cofactor evidence="1">
        <name>Mg(2+)</name>
        <dbReference type="ChEBI" id="CHEBI:18420"/>
    </cofactor>
</comment>
<evidence type="ECO:0000256" key="8">
    <source>
        <dbReference type="ARBA" id="ARBA00023014"/>
    </source>
</evidence>
<dbReference type="Proteomes" id="UP001333102">
    <property type="component" value="Chromosome"/>
</dbReference>
<dbReference type="PANTHER" id="PTHR48084">
    <property type="entry name" value="2-OXOGLUTARATE OXIDOREDUCTASE SUBUNIT KORB-RELATED"/>
    <property type="match status" value="1"/>
</dbReference>
<organism evidence="12 13">
    <name type="scientific">Geochorda subterranea</name>
    <dbReference type="NCBI Taxonomy" id="3109564"/>
    <lineage>
        <taxon>Bacteria</taxon>
        <taxon>Bacillati</taxon>
        <taxon>Bacillota</taxon>
        <taxon>Limnochordia</taxon>
        <taxon>Limnochordales</taxon>
        <taxon>Geochordaceae</taxon>
        <taxon>Geochorda</taxon>
    </lineage>
</organism>
<dbReference type="Gene3D" id="3.40.50.970">
    <property type="match status" value="1"/>
</dbReference>
<dbReference type="InterPro" id="IPR011766">
    <property type="entry name" value="TPP_enzyme_TPP-bd"/>
</dbReference>
<evidence type="ECO:0000256" key="9">
    <source>
        <dbReference type="ARBA" id="ARBA00023052"/>
    </source>
</evidence>
<feature type="domain" description="Thiamine pyrophosphate enzyme TPP-binding" evidence="10">
    <location>
        <begin position="64"/>
        <end position="210"/>
    </location>
</feature>
<dbReference type="InterPro" id="IPR032686">
    <property type="entry name" value="PFO_beta_C"/>
</dbReference>
<dbReference type="InterPro" id="IPR051457">
    <property type="entry name" value="2-oxoacid:Fd_oxidoreductase"/>
</dbReference>
<gene>
    <name evidence="12" type="ORF">VLY81_11665</name>
</gene>
<evidence type="ECO:0000256" key="4">
    <source>
        <dbReference type="ARBA" id="ARBA00022723"/>
    </source>
</evidence>
<dbReference type="Pfam" id="PF12367">
    <property type="entry name" value="PFO_beta_C"/>
    <property type="match status" value="1"/>
</dbReference>
<evidence type="ECO:0000313" key="12">
    <source>
        <dbReference type="EMBL" id="WRP14071.1"/>
    </source>
</evidence>
<evidence type="ECO:0000256" key="2">
    <source>
        <dbReference type="ARBA" id="ARBA00001964"/>
    </source>
</evidence>
<keyword evidence="8" id="KW-0411">Iron-sulfur</keyword>
<feature type="domain" description="Pyruvate ferredoxin oxidoreductase beta subunit C-terminal" evidence="11">
    <location>
        <begin position="214"/>
        <end position="271"/>
    </location>
</feature>
<evidence type="ECO:0000256" key="5">
    <source>
        <dbReference type="ARBA" id="ARBA00022842"/>
    </source>
</evidence>
<keyword evidence="13" id="KW-1185">Reference proteome</keyword>
<dbReference type="InterPro" id="IPR011896">
    <property type="entry name" value="OFOB"/>
</dbReference>
<comment type="cofactor">
    <cofactor evidence="2">
        <name>thiamine diphosphate</name>
        <dbReference type="ChEBI" id="CHEBI:58937"/>
    </cofactor>
</comment>